<keyword evidence="2 4" id="KW-0808">Transferase</keyword>
<dbReference type="RefSeq" id="WP_161157387.1">
    <property type="nucleotide sequence ID" value="NZ_WEKT01000040.1"/>
</dbReference>
<dbReference type="PANTHER" id="PTHR30160">
    <property type="entry name" value="TETRAACYLDISACCHARIDE 4'-KINASE-RELATED"/>
    <property type="match status" value="1"/>
</dbReference>
<dbReference type="Pfam" id="PF01075">
    <property type="entry name" value="Glyco_transf_9"/>
    <property type="match status" value="1"/>
</dbReference>
<dbReference type="Proteomes" id="UP000462621">
    <property type="component" value="Unassembled WGS sequence"/>
</dbReference>
<dbReference type="EMBL" id="WEKT01000040">
    <property type="protein sequence ID" value="MZI94909.1"/>
    <property type="molecule type" value="Genomic_DNA"/>
</dbReference>
<dbReference type="CDD" id="cd03789">
    <property type="entry name" value="GT9_LPS_heptosyltransferase"/>
    <property type="match status" value="1"/>
</dbReference>
<comment type="caution">
    <text evidence="4">The sequence shown here is derived from an EMBL/GenBank/DDBJ whole genome shotgun (WGS) entry which is preliminary data.</text>
</comment>
<dbReference type="GO" id="GO:0008713">
    <property type="term" value="F:ADP-heptose-lipopolysaccharide heptosyltransferase activity"/>
    <property type="evidence" value="ECO:0007669"/>
    <property type="project" value="TreeGrafter"/>
</dbReference>
<evidence type="ECO:0000256" key="2">
    <source>
        <dbReference type="ARBA" id="ARBA00022679"/>
    </source>
</evidence>
<evidence type="ECO:0000313" key="5">
    <source>
        <dbReference type="Proteomes" id="UP000462621"/>
    </source>
</evidence>
<dbReference type="Gene3D" id="3.40.50.2000">
    <property type="entry name" value="Glycogen Phosphorylase B"/>
    <property type="match status" value="2"/>
</dbReference>
<dbReference type="InterPro" id="IPR002201">
    <property type="entry name" value="Glyco_trans_9"/>
</dbReference>
<sequence>MYKLNLDSFLTFKTVLRRFDKQRKKTMLSLLSKMTSYFFAQPSHAMLIKPAAVKSVVVVRNNSRLGNTVFLIPFLKQLREILPEANITLVSKNEWQQDLLQDCGVDNFYFTHLKFRSAFRSLRQLLSLKKQSFDLCLMPCGSAQDAFTCAFIRSVNKVSFKHRHYQFGFTHTYPKSTLYRHAALQPLSLLAQMWSIPLCPLDHHLGLNDNELELGLSVRAAIVDKSSLCIAFFRGARGEKRLSDEQWLTIIERCNRTSAHPITWVEILGPEISQPLEGDICHCRSTDLRELSAFFYHVDGFISCDTGPLHLADSAGATCIGLYSHTDPATYGLLGSRGLTVSDIAAFDPKLVLNHIVRVKQDTTQSQTVSSFSEPIASEKDLNPLNTTTSPPIKASISSMPW</sequence>
<evidence type="ECO:0000256" key="3">
    <source>
        <dbReference type="SAM" id="MobiDB-lite"/>
    </source>
</evidence>
<dbReference type="SUPFAM" id="SSF53756">
    <property type="entry name" value="UDP-Glycosyltransferase/glycogen phosphorylase"/>
    <property type="match status" value="1"/>
</dbReference>
<keyword evidence="1" id="KW-0328">Glycosyltransferase</keyword>
<protein>
    <submittedName>
        <fullName evidence="4">Lipopolysaccharide heptosyltransferase family protein</fullName>
    </submittedName>
</protein>
<accession>A0A7X4LMZ9</accession>
<dbReference type="AlphaFoldDB" id="A0A7X4LMZ9"/>
<reference evidence="4 5" key="1">
    <citation type="submission" date="2019-10" db="EMBL/GenBank/DDBJ databases">
        <title>Vibrio sp. nov. isolated from a shrimp pond.</title>
        <authorList>
            <person name="Gomez-Gil B."/>
            <person name="Enciso-Ibarra J."/>
            <person name="Enciso-Ibarra K."/>
            <person name="Bolan-Mejia C."/>
        </authorList>
    </citation>
    <scope>NUCLEOTIDE SEQUENCE [LARGE SCALE GENOMIC DNA]</scope>
    <source>
        <strain evidence="4 5">CAIM 722</strain>
    </source>
</reference>
<feature type="region of interest" description="Disordered" evidence="3">
    <location>
        <begin position="379"/>
        <end position="402"/>
    </location>
</feature>
<proteinExistence type="predicted"/>
<evidence type="ECO:0000256" key="1">
    <source>
        <dbReference type="ARBA" id="ARBA00022676"/>
    </source>
</evidence>
<gene>
    <name evidence="4" type="ORF">F9817_17165</name>
</gene>
<feature type="compositionally biased region" description="Polar residues" evidence="3">
    <location>
        <begin position="384"/>
        <end position="402"/>
    </location>
</feature>
<dbReference type="PANTHER" id="PTHR30160:SF1">
    <property type="entry name" value="LIPOPOLYSACCHARIDE 1,2-N-ACETYLGLUCOSAMINETRANSFERASE-RELATED"/>
    <property type="match status" value="1"/>
</dbReference>
<dbReference type="InterPro" id="IPR051199">
    <property type="entry name" value="LPS_LOS_Heptosyltrfase"/>
</dbReference>
<organism evidence="4 5">
    <name type="scientific">Vibrio eleionomae</name>
    <dbReference type="NCBI Taxonomy" id="2653505"/>
    <lineage>
        <taxon>Bacteria</taxon>
        <taxon>Pseudomonadati</taxon>
        <taxon>Pseudomonadota</taxon>
        <taxon>Gammaproteobacteria</taxon>
        <taxon>Vibrionales</taxon>
        <taxon>Vibrionaceae</taxon>
        <taxon>Vibrio</taxon>
    </lineage>
</organism>
<dbReference type="GO" id="GO:0005829">
    <property type="term" value="C:cytosol"/>
    <property type="evidence" value="ECO:0007669"/>
    <property type="project" value="TreeGrafter"/>
</dbReference>
<evidence type="ECO:0000313" key="4">
    <source>
        <dbReference type="EMBL" id="MZI94909.1"/>
    </source>
</evidence>
<name>A0A7X4LMZ9_9VIBR</name>
<keyword evidence="5" id="KW-1185">Reference proteome</keyword>
<dbReference type="GO" id="GO:0009244">
    <property type="term" value="P:lipopolysaccharide core region biosynthetic process"/>
    <property type="evidence" value="ECO:0007669"/>
    <property type="project" value="TreeGrafter"/>
</dbReference>